<dbReference type="AlphaFoldDB" id="A0A015KDR1"/>
<dbReference type="OrthoDB" id="2317252at2759"/>
<dbReference type="HOGENOM" id="CLU_036684_0_0_1"/>
<gene>
    <name evidence="1" type="ORF">RirG_205070</name>
</gene>
<comment type="caution">
    <text evidence="1">The sequence shown here is derived from an EMBL/GenBank/DDBJ whole genome shotgun (WGS) entry which is preliminary data.</text>
</comment>
<organism evidence="1 2">
    <name type="scientific">Rhizophagus irregularis (strain DAOM 197198w)</name>
    <name type="common">Glomus intraradices</name>
    <dbReference type="NCBI Taxonomy" id="1432141"/>
    <lineage>
        <taxon>Eukaryota</taxon>
        <taxon>Fungi</taxon>
        <taxon>Fungi incertae sedis</taxon>
        <taxon>Mucoromycota</taxon>
        <taxon>Glomeromycotina</taxon>
        <taxon>Glomeromycetes</taxon>
        <taxon>Glomerales</taxon>
        <taxon>Glomeraceae</taxon>
        <taxon>Rhizophagus</taxon>
    </lineage>
</organism>
<sequence length="549" mass="65163">MISSLPNECLQQIFRDIKDINTLYSIIQVDHTWCENGIIYLWKNPFRNDINIKNQIKIIPILLNFLKKGKNTLFDYPCLITHLNLDNLFKIVSEFSKINNNLFKSFILLMEKDESLSLIFHNIKFSEWSEFGQIWVINLLILVYMAKRKASIRWFKIDNKYAYFENLIIDRMENENEYHHIDNGLTIDRYLDIFTVFLKFDESKNFFENLEYLECGQLNNNHPSLDSLSKICRKLKTVRIEGDFRSIYIPLVSLIKYQKNLEILQIIGVKNNSGMWFYEKNIFEIFSSLESISHSLKRFEISGIEMMTDETFEFLGKCKNLEILRLEDSNISHKNFDWISKAELPKLYSLELISNCDGVDFMRQINPIQGILRNKIISSNLKKLYLRNKFLKNYDLLEAIGENCRNLVKFSTQLTANNDIPILFIILENNSNLRELYLNIYLDMHTVDISTEIIMDLAKSLPERIDTVQLELLVNCVHYCRIFLENCSVNLKYFYIIISIDNDIYEYMNCIKGWSKERGKRIMESSYYPNYMNFCNKIDVVWDENLSII</sequence>
<proteinExistence type="predicted"/>
<reference evidence="1 2" key="1">
    <citation type="submission" date="2014-02" db="EMBL/GenBank/DDBJ databases">
        <title>Single nucleus genome sequencing reveals high similarity among nuclei of an endomycorrhizal fungus.</title>
        <authorList>
            <person name="Lin K."/>
            <person name="Geurts R."/>
            <person name="Zhang Z."/>
            <person name="Limpens E."/>
            <person name="Saunders D.G."/>
            <person name="Mu D."/>
            <person name="Pang E."/>
            <person name="Cao H."/>
            <person name="Cha H."/>
            <person name="Lin T."/>
            <person name="Zhou Q."/>
            <person name="Shang Y."/>
            <person name="Li Y."/>
            <person name="Ivanov S."/>
            <person name="Sharma T."/>
            <person name="Velzen R.V."/>
            <person name="Ruijter N.D."/>
            <person name="Aanen D.K."/>
            <person name="Win J."/>
            <person name="Kamoun S."/>
            <person name="Bisseling T."/>
            <person name="Huang S."/>
        </authorList>
    </citation>
    <scope>NUCLEOTIDE SEQUENCE [LARGE SCALE GENOMIC DNA]</scope>
    <source>
        <strain evidence="2">DAOM197198w</strain>
    </source>
</reference>
<dbReference type="EMBL" id="JEMT01027306">
    <property type="protein sequence ID" value="EXX57666.1"/>
    <property type="molecule type" value="Genomic_DNA"/>
</dbReference>
<keyword evidence="2" id="KW-1185">Reference proteome</keyword>
<evidence type="ECO:0008006" key="3">
    <source>
        <dbReference type="Google" id="ProtNLM"/>
    </source>
</evidence>
<dbReference type="InterPro" id="IPR032675">
    <property type="entry name" value="LRR_dom_sf"/>
</dbReference>
<dbReference type="Gene3D" id="3.80.10.10">
    <property type="entry name" value="Ribonuclease Inhibitor"/>
    <property type="match status" value="1"/>
</dbReference>
<name>A0A015KDR1_RHIIW</name>
<evidence type="ECO:0000313" key="2">
    <source>
        <dbReference type="Proteomes" id="UP000022910"/>
    </source>
</evidence>
<dbReference type="Proteomes" id="UP000022910">
    <property type="component" value="Unassembled WGS sequence"/>
</dbReference>
<protein>
    <recommendedName>
        <fullName evidence="3">F-box domain-containing protein</fullName>
    </recommendedName>
</protein>
<accession>A0A015KDR1</accession>
<dbReference type="SUPFAM" id="SSF52047">
    <property type="entry name" value="RNI-like"/>
    <property type="match status" value="1"/>
</dbReference>
<evidence type="ECO:0000313" key="1">
    <source>
        <dbReference type="EMBL" id="EXX57666.1"/>
    </source>
</evidence>